<comment type="similarity">
    <text evidence="1">Belongs to the peptidase C40 family.</text>
</comment>
<organism evidence="6 7">
    <name type="scientific">Megasphaera hexanoica</name>
    <dbReference type="NCBI Taxonomy" id="1675036"/>
    <lineage>
        <taxon>Bacteria</taxon>
        <taxon>Bacillati</taxon>
        <taxon>Bacillota</taxon>
        <taxon>Negativicutes</taxon>
        <taxon>Veillonellales</taxon>
        <taxon>Veillonellaceae</taxon>
        <taxon>Megasphaera</taxon>
    </lineage>
</organism>
<dbReference type="EMBL" id="JBIEKR010000012">
    <property type="protein sequence ID" value="MFG6273976.1"/>
    <property type="molecule type" value="Genomic_DNA"/>
</dbReference>
<evidence type="ECO:0000259" key="5">
    <source>
        <dbReference type="PROSITE" id="PS51935"/>
    </source>
</evidence>
<dbReference type="InterPro" id="IPR000064">
    <property type="entry name" value="NLP_P60_dom"/>
</dbReference>
<evidence type="ECO:0000256" key="3">
    <source>
        <dbReference type="ARBA" id="ARBA00022801"/>
    </source>
</evidence>
<evidence type="ECO:0000313" key="6">
    <source>
        <dbReference type="EMBL" id="MFG6273976.1"/>
    </source>
</evidence>
<dbReference type="Gene3D" id="3.90.1720.10">
    <property type="entry name" value="endopeptidase domain like (from Nostoc punctiforme)"/>
    <property type="match status" value="1"/>
</dbReference>
<sequence length="149" mass="16769">MMNPIAKEAYTWLGTPHVNQAKVKGKGVDCGMLLIACLEGAGCVKPGEIVVEPYSNEWHLHHSAEWFLHIVEHWCELVPLDDLQEGDFLLYKFGRCVSHGAVYVGNNHVIHALVDQGVIMSDLNDVMFLDAKGKSRLHGVYRFRRKETA</sequence>
<dbReference type="Proteomes" id="UP001605989">
    <property type="component" value="Unassembled WGS sequence"/>
</dbReference>
<keyword evidence="3" id="KW-0378">Hydrolase</keyword>
<protein>
    <submittedName>
        <fullName evidence="6">NlpC/P60 family protein</fullName>
    </submittedName>
</protein>
<keyword evidence="7" id="KW-1185">Reference proteome</keyword>
<dbReference type="PROSITE" id="PS51935">
    <property type="entry name" value="NLPC_P60"/>
    <property type="match status" value="1"/>
</dbReference>
<keyword evidence="2" id="KW-0645">Protease</keyword>
<keyword evidence="4" id="KW-0788">Thiol protease</keyword>
<dbReference type="InterPro" id="IPR038765">
    <property type="entry name" value="Papain-like_cys_pep_sf"/>
</dbReference>
<dbReference type="Pfam" id="PF00877">
    <property type="entry name" value="NLPC_P60"/>
    <property type="match status" value="1"/>
</dbReference>
<reference evidence="6 7" key="1">
    <citation type="submission" date="2024-10" db="EMBL/GenBank/DDBJ databases">
        <authorList>
            <person name="Sang B.-I."/>
            <person name="Prabhaharan D."/>
        </authorList>
    </citation>
    <scope>NUCLEOTIDE SEQUENCE [LARGE SCALE GENOMIC DNA]</scope>
    <source>
        <strain evidence="6 7">MH</strain>
    </source>
</reference>
<evidence type="ECO:0000256" key="1">
    <source>
        <dbReference type="ARBA" id="ARBA00007074"/>
    </source>
</evidence>
<proteinExistence type="inferred from homology"/>
<evidence type="ECO:0000256" key="4">
    <source>
        <dbReference type="ARBA" id="ARBA00022807"/>
    </source>
</evidence>
<name>A0ABW7DRH9_9FIRM</name>
<evidence type="ECO:0000313" key="7">
    <source>
        <dbReference type="Proteomes" id="UP001605989"/>
    </source>
</evidence>
<feature type="domain" description="NlpC/P60" evidence="5">
    <location>
        <begin position="1"/>
        <end position="144"/>
    </location>
</feature>
<accession>A0ABW7DRH9</accession>
<dbReference type="SUPFAM" id="SSF54001">
    <property type="entry name" value="Cysteine proteinases"/>
    <property type="match status" value="1"/>
</dbReference>
<dbReference type="RefSeq" id="WP_113855559.1">
    <property type="nucleotide sequence ID" value="NZ_CP011940.1"/>
</dbReference>
<gene>
    <name evidence="6" type="ORF">ACGTZG_12355</name>
</gene>
<evidence type="ECO:0000256" key="2">
    <source>
        <dbReference type="ARBA" id="ARBA00022670"/>
    </source>
</evidence>
<comment type="caution">
    <text evidence="6">The sequence shown here is derived from an EMBL/GenBank/DDBJ whole genome shotgun (WGS) entry which is preliminary data.</text>
</comment>